<name>A0ABZ0PLL0_9PROT</name>
<dbReference type="EC" id="1.14.11.-" evidence="5"/>
<evidence type="ECO:0000313" key="5">
    <source>
        <dbReference type="EMBL" id="WPB85990.1"/>
    </source>
</evidence>
<dbReference type="Pfam" id="PF02668">
    <property type="entry name" value="TauD"/>
    <property type="match status" value="1"/>
</dbReference>
<feature type="domain" description="TauD/TfdA-like" evidence="4">
    <location>
        <begin position="51"/>
        <end position="304"/>
    </location>
</feature>
<keyword evidence="3" id="KW-0045">Antibiotic biosynthesis</keyword>
<protein>
    <submittedName>
        <fullName evidence="5">TauD/TfdA family dioxygenase</fullName>
        <ecNumber evidence="5">1.14.11.-</ecNumber>
    </submittedName>
</protein>
<evidence type="ECO:0000256" key="1">
    <source>
        <dbReference type="ARBA" id="ARBA00001954"/>
    </source>
</evidence>
<reference evidence="5 6" key="1">
    <citation type="submission" date="2023-11" db="EMBL/GenBank/DDBJ databases">
        <title>Arctic aerobic anoxygenic photoheterotroph Sediminicoccus rosea KRV36 adapts its photosynthesis to long days of polar summer.</title>
        <authorList>
            <person name="Tomasch J."/>
            <person name="Kopejtka K."/>
            <person name="Bily T."/>
            <person name="Gardiner A.T."/>
            <person name="Gardian Z."/>
            <person name="Shivaramu S."/>
            <person name="Koblizek M."/>
            <person name="Engelhardt F."/>
            <person name="Kaftan D."/>
        </authorList>
    </citation>
    <scope>NUCLEOTIDE SEQUENCE [LARGE SCALE GENOMIC DNA]</scope>
    <source>
        <strain evidence="5 6">R-30</strain>
    </source>
</reference>
<keyword evidence="5" id="KW-0223">Dioxygenase</keyword>
<sequence>MTHKIISRADWRPSELEQSGRWLRVLTDRERADLRAAIDGLAESGRPMLEITRADVPLGAFGAVLAEAEAEMEEGIGFLVLRGLPMEGQDVEHNRLMAWAIGTHLGVARPQGKASQLMSDVRDAGGTYRGGSGRGYNTNAELDYHTDGSDIVALLCRNTAKSGGLSRLASSVAIHNALLTERPDLVETLYGLFPHSRQNEHAPDEPPTYMAPVYSLREGHFASRYLRNHIRSTQLMEGEPRLTALQHEALDRLQDMASSPAFSFDMWLEPGDLQLVNNHVLYHSRTHYEDHDKEELKRHLFRLWLAVPSGRPLCAALEDAYKSVERGTVRGGFKGRQVTPELLAYQARAAASLGMRDIPY</sequence>
<dbReference type="PANTHER" id="PTHR10696:SF56">
    <property type="entry name" value="TAUD_TFDA-LIKE DOMAIN-CONTAINING PROTEIN"/>
    <property type="match status" value="1"/>
</dbReference>
<dbReference type="InterPro" id="IPR050411">
    <property type="entry name" value="AlphaKG_dependent_hydroxylases"/>
</dbReference>
<dbReference type="Proteomes" id="UP001305521">
    <property type="component" value="Chromosome"/>
</dbReference>
<evidence type="ECO:0000313" key="6">
    <source>
        <dbReference type="Proteomes" id="UP001305521"/>
    </source>
</evidence>
<evidence type="ECO:0000256" key="3">
    <source>
        <dbReference type="ARBA" id="ARBA00023194"/>
    </source>
</evidence>
<keyword evidence="2 5" id="KW-0560">Oxidoreductase</keyword>
<dbReference type="InterPro" id="IPR042098">
    <property type="entry name" value="TauD-like_sf"/>
</dbReference>
<keyword evidence="6" id="KW-1185">Reference proteome</keyword>
<dbReference type="RefSeq" id="WP_318649967.1">
    <property type="nucleotide sequence ID" value="NZ_CP137852.1"/>
</dbReference>
<organism evidence="5 6">
    <name type="scientific">Sediminicoccus rosea</name>
    <dbReference type="NCBI Taxonomy" id="1225128"/>
    <lineage>
        <taxon>Bacteria</taxon>
        <taxon>Pseudomonadati</taxon>
        <taxon>Pseudomonadota</taxon>
        <taxon>Alphaproteobacteria</taxon>
        <taxon>Acetobacterales</taxon>
        <taxon>Roseomonadaceae</taxon>
        <taxon>Sediminicoccus</taxon>
    </lineage>
</organism>
<dbReference type="GO" id="GO:0051213">
    <property type="term" value="F:dioxygenase activity"/>
    <property type="evidence" value="ECO:0007669"/>
    <property type="project" value="UniProtKB-KW"/>
</dbReference>
<evidence type="ECO:0000256" key="2">
    <source>
        <dbReference type="ARBA" id="ARBA00023002"/>
    </source>
</evidence>
<dbReference type="InterPro" id="IPR003819">
    <property type="entry name" value="TauD/TfdA-like"/>
</dbReference>
<gene>
    <name evidence="5" type="ORF">R9Z33_03775</name>
</gene>
<proteinExistence type="predicted"/>
<comment type="cofactor">
    <cofactor evidence="1">
        <name>Fe(2+)</name>
        <dbReference type="ChEBI" id="CHEBI:29033"/>
    </cofactor>
</comment>
<dbReference type="SUPFAM" id="SSF51197">
    <property type="entry name" value="Clavaminate synthase-like"/>
    <property type="match status" value="1"/>
</dbReference>
<accession>A0ABZ0PLL0</accession>
<dbReference type="Gene3D" id="3.60.130.10">
    <property type="entry name" value="Clavaminate synthase-like"/>
    <property type="match status" value="1"/>
</dbReference>
<dbReference type="PANTHER" id="PTHR10696">
    <property type="entry name" value="GAMMA-BUTYROBETAINE HYDROXYLASE-RELATED"/>
    <property type="match status" value="1"/>
</dbReference>
<evidence type="ECO:0000259" key="4">
    <source>
        <dbReference type="Pfam" id="PF02668"/>
    </source>
</evidence>
<dbReference type="EMBL" id="CP137852">
    <property type="protein sequence ID" value="WPB85990.1"/>
    <property type="molecule type" value="Genomic_DNA"/>
</dbReference>